<name>A0ACB7YJD8_9ERIC</name>
<dbReference type="EMBL" id="CM037161">
    <property type="protein sequence ID" value="KAH7853516.1"/>
    <property type="molecule type" value="Genomic_DNA"/>
</dbReference>
<keyword evidence="2" id="KW-1185">Reference proteome</keyword>
<accession>A0ACB7YJD8</accession>
<evidence type="ECO:0000313" key="2">
    <source>
        <dbReference type="Proteomes" id="UP000828048"/>
    </source>
</evidence>
<sequence>MSSNVTEGEVHGGKLLVHIAQNGQSFELGCDEYTLVEEVQQFLESMSGIQFSDQLLLCLDMKLELRCPLSVYKLPSNDREVFVFNRARMRSNSVPPAAEQVETLEIPDPPSPSDSYNPHPLDDALDPALKALPSYERQFRYHYHRGYAIYRRTQVAFETCERLLQEQKVQERALDIARGNLDHFYKMILQNFMDFMKCYSQQHRNHSYLLVNFGREIEKLRSCKLLPALQTSSRGCLLDFVKEENLHKVVEDCSSSHRQFENKILEFKEDFGELKRSAEHLFSNKASFRVRDLEFTIRDHQRFVNEQRSIMQALSKDVDTVKKLVDDCLSSQLSSSLRPHDAVSALGPMYESHDKSYLPKMQACHRTISNLVHFCMDKKNEMNIFVHNYMQKIAYIQYIIKDVRYKFTVFTEAINCQNDQFESLKVVFGIGPAYRACLAEVVRRKASMKLYMGMAGQLAEKLAITREVEVRRREEFLKVQCSFIPRDILASMGLHDTPNHCNVNITPFDTNLLDIDISDLDRFAPEYLVGLSANSGKHGNLKGSFISNHSTHSAIVEENAVDSSEKYDTEEQLEGSELLEIAGTSKLEVENAKLKADLASAIALICSLSSEAESESLDDSKMDSLLKNVADKTAEALRLKDEYGKHLESMLKVKKIQCQSYEKRIQELEQRLSDKMGSNFALSTVKVGDSRLEISDEAEAHMPCVSSELMDEVSCASNSLHVKLGISPKLTATEGLDDNMVDSSSRINPQLDSSMLELPHDLANANDKAGKDTAAAEVGMGLATSCTAERKSEPPNHLPAETAAGKVFDSKASPYLVLELQNALAGQSSQLNETEKKLKGLQEEVTKLEEELEISQKLLDESQMNCADLENCLHEAREEAQTHLCAADRRASEYRALRTSAVKMHSLFERLKSCVSSGSVAGFPESLRALAQSLAKSTNDNDGTTEFRECIRVLADKVGVLSRHREELLDRYPKLEGANEQLKKEVEEKKELLNALYMKHQLEKQANKEKISFGRLEVREIAAFVLNSAGNYEAINRNCPNYYLSKESVALFMDHLPNRPSYIIGQIVHIERQSVCARPTRGDHTQFPKTPYGLPDGSEYFIVTVAMLPDTAIHSQPPS</sequence>
<organism evidence="1 2">
    <name type="scientific">Vaccinium darrowii</name>
    <dbReference type="NCBI Taxonomy" id="229202"/>
    <lineage>
        <taxon>Eukaryota</taxon>
        <taxon>Viridiplantae</taxon>
        <taxon>Streptophyta</taxon>
        <taxon>Embryophyta</taxon>
        <taxon>Tracheophyta</taxon>
        <taxon>Spermatophyta</taxon>
        <taxon>Magnoliopsida</taxon>
        <taxon>eudicotyledons</taxon>
        <taxon>Gunneridae</taxon>
        <taxon>Pentapetalae</taxon>
        <taxon>asterids</taxon>
        <taxon>Ericales</taxon>
        <taxon>Ericaceae</taxon>
        <taxon>Vaccinioideae</taxon>
        <taxon>Vaccinieae</taxon>
        <taxon>Vaccinium</taxon>
    </lineage>
</organism>
<evidence type="ECO:0000313" key="1">
    <source>
        <dbReference type="EMBL" id="KAH7853516.1"/>
    </source>
</evidence>
<dbReference type="Proteomes" id="UP000828048">
    <property type="component" value="Chromosome 11"/>
</dbReference>
<gene>
    <name evidence="1" type="ORF">Vadar_003484</name>
</gene>
<comment type="caution">
    <text evidence="1">The sequence shown here is derived from an EMBL/GenBank/DDBJ whole genome shotgun (WGS) entry which is preliminary data.</text>
</comment>
<proteinExistence type="predicted"/>
<reference evidence="1 2" key="1">
    <citation type="journal article" date="2021" name="Hortic Res">
        <title>High-quality reference genome and annotation aids understanding of berry development for evergreen blueberry (Vaccinium darrowii).</title>
        <authorList>
            <person name="Yu J."/>
            <person name="Hulse-Kemp A.M."/>
            <person name="Babiker E."/>
            <person name="Staton M."/>
        </authorList>
    </citation>
    <scope>NUCLEOTIDE SEQUENCE [LARGE SCALE GENOMIC DNA]</scope>
    <source>
        <strain evidence="2">cv. NJ 8807/NJ 8810</strain>
        <tissue evidence="1">Young leaf</tissue>
    </source>
</reference>
<protein>
    <submittedName>
        <fullName evidence="1">Uncharacterized protein</fullName>
    </submittedName>
</protein>